<dbReference type="RefSeq" id="WP_185659868.1">
    <property type="nucleotide sequence ID" value="NZ_CAWPOO010000007.1"/>
</dbReference>
<feature type="domain" description="Sulfotransferase" evidence="1">
    <location>
        <begin position="59"/>
        <end position="109"/>
    </location>
</feature>
<protein>
    <submittedName>
        <fullName evidence="2">Sulfotransferase family 2 domain-containing protein</fullName>
    </submittedName>
</protein>
<dbReference type="SUPFAM" id="SSF52540">
    <property type="entry name" value="P-loop containing nucleoside triphosphate hydrolases"/>
    <property type="match status" value="1"/>
</dbReference>
<keyword evidence="2" id="KW-0808">Transferase</keyword>
<dbReference type="Pfam" id="PF00685">
    <property type="entry name" value="Sulfotransfer_1"/>
    <property type="match status" value="1"/>
</dbReference>
<name>A0A7X1B5G7_9BACT</name>
<dbReference type="Gene3D" id="3.40.50.300">
    <property type="entry name" value="P-loop containing nucleotide triphosphate hydrolases"/>
    <property type="match status" value="2"/>
</dbReference>
<evidence type="ECO:0000259" key="1">
    <source>
        <dbReference type="Pfam" id="PF00685"/>
    </source>
</evidence>
<organism evidence="2 3">
    <name type="scientific">Pelagicoccus albus</name>
    <dbReference type="NCBI Taxonomy" id="415222"/>
    <lineage>
        <taxon>Bacteria</taxon>
        <taxon>Pseudomonadati</taxon>
        <taxon>Verrucomicrobiota</taxon>
        <taxon>Opitutia</taxon>
        <taxon>Puniceicoccales</taxon>
        <taxon>Pelagicoccaceae</taxon>
        <taxon>Pelagicoccus</taxon>
    </lineage>
</organism>
<comment type="caution">
    <text evidence="2">The sequence shown here is derived from an EMBL/GenBank/DDBJ whole genome shotgun (WGS) entry which is preliminary data.</text>
</comment>
<evidence type="ECO:0000313" key="3">
    <source>
        <dbReference type="Proteomes" id="UP000526501"/>
    </source>
</evidence>
<dbReference type="AlphaFoldDB" id="A0A7X1B5G7"/>
<dbReference type="InterPro" id="IPR027417">
    <property type="entry name" value="P-loop_NTPase"/>
</dbReference>
<dbReference type="EMBL" id="JACHVC010000007">
    <property type="protein sequence ID" value="MBC2605982.1"/>
    <property type="molecule type" value="Genomic_DNA"/>
</dbReference>
<gene>
    <name evidence="2" type="ORF">H5P27_07990</name>
</gene>
<dbReference type="GO" id="GO:0008146">
    <property type="term" value="F:sulfotransferase activity"/>
    <property type="evidence" value="ECO:0007669"/>
    <property type="project" value="InterPro"/>
</dbReference>
<reference evidence="2 3" key="1">
    <citation type="submission" date="2020-07" db="EMBL/GenBank/DDBJ databases">
        <authorList>
            <person name="Feng X."/>
        </authorList>
    </citation>
    <scope>NUCLEOTIDE SEQUENCE [LARGE SCALE GENOMIC DNA]</scope>
    <source>
        <strain evidence="2 3">JCM23202</strain>
    </source>
</reference>
<accession>A0A7X1B5G7</accession>
<dbReference type="InterPro" id="IPR000863">
    <property type="entry name" value="Sulfotransferase_dom"/>
</dbReference>
<evidence type="ECO:0000313" key="2">
    <source>
        <dbReference type="EMBL" id="MBC2605982.1"/>
    </source>
</evidence>
<proteinExistence type="predicted"/>
<keyword evidence="3" id="KW-1185">Reference proteome</keyword>
<dbReference type="Proteomes" id="UP000526501">
    <property type="component" value="Unassembled WGS sequence"/>
</dbReference>
<sequence>MPESYPEIDLLSVHIPKTAGTSFRLILEQQYGSGLECLYGGPTTTAIWNGDGLKINRRGVRAIHGHFPASQSMKSQCPNAKLITWIRNPVDRIISYYYFWQTLAPHGNPCHDRFLSDRPSLREFCREDYMIGEREAFFGDLAIESFDFVGVVEEFDVGLDFLSRRFGWNQIDVVVTNENRQKPRVRDGERIELERLLRDEVEAYEYMRSYSQSCFR</sequence>